<dbReference type="InterPro" id="IPR021731">
    <property type="entry name" value="AMIN_dom"/>
</dbReference>
<dbReference type="Proteomes" id="UP000672602">
    <property type="component" value="Unassembled WGS sequence"/>
</dbReference>
<dbReference type="GO" id="GO:0008745">
    <property type="term" value="F:N-acetylmuramoyl-L-alanine amidase activity"/>
    <property type="evidence" value="ECO:0007669"/>
    <property type="project" value="UniProtKB-EC"/>
</dbReference>
<gene>
    <name evidence="5" type="ORF">KAJ83_03890</name>
</gene>
<organism evidence="5 6">
    <name type="scientific">Marivibrio halodurans</name>
    <dbReference type="NCBI Taxonomy" id="2039722"/>
    <lineage>
        <taxon>Bacteria</taxon>
        <taxon>Pseudomonadati</taxon>
        <taxon>Pseudomonadota</taxon>
        <taxon>Alphaproteobacteria</taxon>
        <taxon>Rhodospirillales</taxon>
        <taxon>Rhodospirillaceae</taxon>
        <taxon>Marivibrio</taxon>
    </lineage>
</organism>
<dbReference type="Pfam" id="PF01520">
    <property type="entry name" value="Amidase_3"/>
    <property type="match status" value="1"/>
</dbReference>
<dbReference type="EC" id="3.5.1.28" evidence="2"/>
<name>A0A8J7V1T0_9PROT</name>
<comment type="caution">
    <text evidence="5">The sequence shown here is derived from an EMBL/GenBank/DDBJ whole genome shotgun (WGS) entry which is preliminary data.</text>
</comment>
<dbReference type="GO" id="GO:0030288">
    <property type="term" value="C:outer membrane-bounded periplasmic space"/>
    <property type="evidence" value="ECO:0007669"/>
    <property type="project" value="TreeGrafter"/>
</dbReference>
<evidence type="ECO:0000313" key="5">
    <source>
        <dbReference type="EMBL" id="MBP5856137.1"/>
    </source>
</evidence>
<sequence length="387" mass="41856">MSTPGLAQTIVDVRTGVHADKTRFVIELDQAQPYRAFVLTDPDRAVIDLPDVKWSGEPAHEVGGVGLVGNLRYGLFRPGISRVVIDLEGPATIANHFALDAGGGSGPRIVVDLRSATASEVASAKPVESGRWADYARTLSRSSSTTASLEAPEGVGEKRVVVIDPGHGGVDPGAIGVSGKYEKGIVLEAARTLQKTLEATGRYEVVLTRDRDVYLPLRERYQVAHEVDAGLFISLHADSHPSRSLRGASVYTLSDTASDKEAAALARKENKSDVIAGADLSGYTPEVSSILIDLAQQSVNENSWHFAEMLVDNLAREIKVLNNTHRFAGFAVLKSPNVPSVLVELGYLSNRQDEQVLSSEGFRQRISTALTKAIDRFFDRQERLSRS</sequence>
<evidence type="ECO:0000313" key="6">
    <source>
        <dbReference type="Proteomes" id="UP000672602"/>
    </source>
</evidence>
<dbReference type="SMART" id="SM00646">
    <property type="entry name" value="Ami_3"/>
    <property type="match status" value="1"/>
</dbReference>
<evidence type="ECO:0000259" key="4">
    <source>
        <dbReference type="SMART" id="SM00646"/>
    </source>
</evidence>
<dbReference type="Pfam" id="PF11741">
    <property type="entry name" value="AMIN"/>
    <property type="match status" value="1"/>
</dbReference>
<keyword evidence="6" id="KW-1185">Reference proteome</keyword>
<dbReference type="Gene3D" id="3.40.630.40">
    <property type="entry name" value="Zn-dependent exopeptidases"/>
    <property type="match status" value="1"/>
</dbReference>
<dbReference type="EMBL" id="JAGMWN010000001">
    <property type="protein sequence ID" value="MBP5856137.1"/>
    <property type="molecule type" value="Genomic_DNA"/>
</dbReference>
<feature type="domain" description="MurNAc-LAA" evidence="4">
    <location>
        <begin position="221"/>
        <end position="375"/>
    </location>
</feature>
<dbReference type="SUPFAM" id="SSF53187">
    <property type="entry name" value="Zn-dependent exopeptidases"/>
    <property type="match status" value="1"/>
</dbReference>
<reference evidence="5" key="1">
    <citation type="submission" date="2021-04" db="EMBL/GenBank/DDBJ databases">
        <authorList>
            <person name="Zhang D.-C."/>
        </authorList>
    </citation>
    <scope>NUCLEOTIDE SEQUENCE</scope>
    <source>
        <strain evidence="5">CGMCC 1.15697</strain>
    </source>
</reference>
<proteinExistence type="predicted"/>
<dbReference type="CDD" id="cd02696">
    <property type="entry name" value="MurNAc-LAA"/>
    <property type="match status" value="1"/>
</dbReference>
<dbReference type="InterPro" id="IPR002508">
    <property type="entry name" value="MurNAc-LAA_cat"/>
</dbReference>
<evidence type="ECO:0000256" key="2">
    <source>
        <dbReference type="ARBA" id="ARBA00011901"/>
    </source>
</evidence>
<keyword evidence="3" id="KW-0378">Hydrolase</keyword>
<evidence type="ECO:0000256" key="1">
    <source>
        <dbReference type="ARBA" id="ARBA00001561"/>
    </source>
</evidence>
<dbReference type="AlphaFoldDB" id="A0A8J7V1T0"/>
<dbReference type="RefSeq" id="WP_210680681.1">
    <property type="nucleotide sequence ID" value="NZ_JAGMWN010000001.1"/>
</dbReference>
<dbReference type="Gene3D" id="2.60.40.3500">
    <property type="match status" value="1"/>
</dbReference>
<dbReference type="PANTHER" id="PTHR30404">
    <property type="entry name" value="N-ACETYLMURAMOYL-L-ALANINE AMIDASE"/>
    <property type="match status" value="1"/>
</dbReference>
<comment type="catalytic activity">
    <reaction evidence="1">
        <text>Hydrolyzes the link between N-acetylmuramoyl residues and L-amino acid residues in certain cell-wall glycopeptides.</text>
        <dbReference type="EC" id="3.5.1.28"/>
    </reaction>
</comment>
<dbReference type="GO" id="GO:0009253">
    <property type="term" value="P:peptidoglycan catabolic process"/>
    <property type="evidence" value="ECO:0007669"/>
    <property type="project" value="InterPro"/>
</dbReference>
<dbReference type="InterPro" id="IPR050695">
    <property type="entry name" value="N-acetylmuramoyl_amidase_3"/>
</dbReference>
<evidence type="ECO:0000256" key="3">
    <source>
        <dbReference type="ARBA" id="ARBA00022801"/>
    </source>
</evidence>
<dbReference type="PANTHER" id="PTHR30404:SF0">
    <property type="entry name" value="N-ACETYLMURAMOYL-L-ALANINE AMIDASE AMIC"/>
    <property type="match status" value="1"/>
</dbReference>
<accession>A0A8J7V1T0</accession>
<protein>
    <recommendedName>
        <fullName evidence="2">N-acetylmuramoyl-L-alanine amidase</fullName>
        <ecNumber evidence="2">3.5.1.28</ecNumber>
    </recommendedName>
</protein>